<evidence type="ECO:0000256" key="1">
    <source>
        <dbReference type="SAM" id="MobiDB-lite"/>
    </source>
</evidence>
<keyword evidence="3" id="KW-1185">Reference proteome</keyword>
<name>A0AAV4RCV8_9ARAC</name>
<protein>
    <submittedName>
        <fullName evidence="2">Uncharacterized protein</fullName>
    </submittedName>
</protein>
<feature type="region of interest" description="Disordered" evidence="1">
    <location>
        <begin position="34"/>
        <end position="57"/>
    </location>
</feature>
<accession>A0AAV4RCV8</accession>
<reference evidence="2 3" key="1">
    <citation type="submission" date="2021-06" db="EMBL/GenBank/DDBJ databases">
        <title>Caerostris darwini draft genome.</title>
        <authorList>
            <person name="Kono N."/>
            <person name="Arakawa K."/>
        </authorList>
    </citation>
    <scope>NUCLEOTIDE SEQUENCE [LARGE SCALE GENOMIC DNA]</scope>
</reference>
<comment type="caution">
    <text evidence="2">The sequence shown here is derived from an EMBL/GenBank/DDBJ whole genome shotgun (WGS) entry which is preliminary data.</text>
</comment>
<evidence type="ECO:0000313" key="3">
    <source>
        <dbReference type="Proteomes" id="UP001054837"/>
    </source>
</evidence>
<dbReference type="AlphaFoldDB" id="A0AAV4RCV8"/>
<organism evidence="2 3">
    <name type="scientific">Caerostris darwini</name>
    <dbReference type="NCBI Taxonomy" id="1538125"/>
    <lineage>
        <taxon>Eukaryota</taxon>
        <taxon>Metazoa</taxon>
        <taxon>Ecdysozoa</taxon>
        <taxon>Arthropoda</taxon>
        <taxon>Chelicerata</taxon>
        <taxon>Arachnida</taxon>
        <taxon>Araneae</taxon>
        <taxon>Araneomorphae</taxon>
        <taxon>Entelegynae</taxon>
        <taxon>Araneoidea</taxon>
        <taxon>Araneidae</taxon>
        <taxon>Caerostris</taxon>
    </lineage>
</organism>
<dbReference type="EMBL" id="BPLQ01005946">
    <property type="protein sequence ID" value="GIY18781.1"/>
    <property type="molecule type" value="Genomic_DNA"/>
</dbReference>
<evidence type="ECO:0000313" key="2">
    <source>
        <dbReference type="EMBL" id="GIY18781.1"/>
    </source>
</evidence>
<dbReference type="Proteomes" id="UP001054837">
    <property type="component" value="Unassembled WGS sequence"/>
</dbReference>
<gene>
    <name evidence="2" type="ORF">CDAR_580361</name>
</gene>
<proteinExistence type="predicted"/>
<sequence length="146" mass="16166">MATGESGRAHLSSAGGEGLLLLLQEEREERMDWKLNNESQDEGTEGMTSRRGDLSLESNTMSSRNQWVLLAAIHCDIDLYELPSQKVFVESVVLSSIVNNHPSSALPSSHCCHRDPGKHSPSLHLEHPLSWRAAQTGIFPATHRKK</sequence>